<dbReference type="AlphaFoldDB" id="X0ZEL3"/>
<dbReference type="PANTHER" id="PTHR11106">
    <property type="entry name" value="GANGLIOSIDE INDUCED DIFFERENTIATION ASSOCIATED PROTEIN 2-RELATED"/>
    <property type="match status" value="1"/>
</dbReference>
<proteinExistence type="predicted"/>
<dbReference type="InterPro" id="IPR002589">
    <property type="entry name" value="Macro_dom"/>
</dbReference>
<evidence type="ECO:0000313" key="2">
    <source>
        <dbReference type="EMBL" id="GAG68070.1"/>
    </source>
</evidence>
<accession>X0ZEL3</accession>
<dbReference type="PANTHER" id="PTHR11106:SF111">
    <property type="entry name" value="MACRO DOMAIN-CONTAINING PROTEIN"/>
    <property type="match status" value="1"/>
</dbReference>
<evidence type="ECO:0000259" key="1">
    <source>
        <dbReference type="PROSITE" id="PS51154"/>
    </source>
</evidence>
<protein>
    <recommendedName>
        <fullName evidence="1">Macro domain-containing protein</fullName>
    </recommendedName>
</protein>
<comment type="caution">
    <text evidence="2">The sequence shown here is derived from an EMBL/GenBank/DDBJ whole genome shotgun (WGS) entry which is preliminary data.</text>
</comment>
<dbReference type="SUPFAM" id="SSF52949">
    <property type="entry name" value="Macro domain-like"/>
    <property type="match status" value="1"/>
</dbReference>
<dbReference type="Pfam" id="PF01661">
    <property type="entry name" value="Macro"/>
    <property type="match status" value="1"/>
</dbReference>
<sequence length="182" mass="20095">MNQLTINNTVIEIFVGDMINADYDAIAIPTNSRLLPSGTLRCRVLKGAGHEVQVECNRIISKISNVQIGDAVITSGGKLNTKFIIHVRAGHDQRKLMLAIWNSLRLADKEGIRSIVYPPISKEVIGFNAKICADIIIPTIKKFVLERNNNLGNISVCLESLPDYKDFENALNNIAELPSILT</sequence>
<dbReference type="EMBL" id="BART01008060">
    <property type="protein sequence ID" value="GAG68070.1"/>
    <property type="molecule type" value="Genomic_DNA"/>
</dbReference>
<feature type="domain" description="Macro" evidence="1">
    <location>
        <begin position="1"/>
        <end position="175"/>
    </location>
</feature>
<reference evidence="2" key="1">
    <citation type="journal article" date="2014" name="Front. Microbiol.">
        <title>High frequency of phylogenetically diverse reductive dehalogenase-homologous genes in deep subseafloor sedimentary metagenomes.</title>
        <authorList>
            <person name="Kawai M."/>
            <person name="Futagami T."/>
            <person name="Toyoda A."/>
            <person name="Takaki Y."/>
            <person name="Nishi S."/>
            <person name="Hori S."/>
            <person name="Arai W."/>
            <person name="Tsubouchi T."/>
            <person name="Morono Y."/>
            <person name="Uchiyama I."/>
            <person name="Ito T."/>
            <person name="Fujiyama A."/>
            <person name="Inagaki F."/>
            <person name="Takami H."/>
        </authorList>
    </citation>
    <scope>NUCLEOTIDE SEQUENCE</scope>
    <source>
        <strain evidence="2">Expedition CK06-06</strain>
    </source>
</reference>
<dbReference type="Gene3D" id="3.40.220.10">
    <property type="entry name" value="Leucine Aminopeptidase, subunit E, domain 1"/>
    <property type="match status" value="1"/>
</dbReference>
<name>X0ZEL3_9ZZZZ</name>
<gene>
    <name evidence="2" type="ORF">S01H4_18205</name>
</gene>
<dbReference type="SMART" id="SM00506">
    <property type="entry name" value="A1pp"/>
    <property type="match status" value="1"/>
</dbReference>
<dbReference type="PROSITE" id="PS51154">
    <property type="entry name" value="MACRO"/>
    <property type="match status" value="1"/>
</dbReference>
<organism evidence="2">
    <name type="scientific">marine sediment metagenome</name>
    <dbReference type="NCBI Taxonomy" id="412755"/>
    <lineage>
        <taxon>unclassified sequences</taxon>
        <taxon>metagenomes</taxon>
        <taxon>ecological metagenomes</taxon>
    </lineage>
</organism>
<dbReference type="InterPro" id="IPR043472">
    <property type="entry name" value="Macro_dom-like"/>
</dbReference>